<keyword evidence="3" id="KW-1185">Reference proteome</keyword>
<feature type="compositionally biased region" description="Polar residues" evidence="1">
    <location>
        <begin position="365"/>
        <end position="374"/>
    </location>
</feature>
<protein>
    <submittedName>
        <fullName evidence="2">Uncharacterized protein</fullName>
    </submittedName>
</protein>
<feature type="region of interest" description="Disordered" evidence="1">
    <location>
        <begin position="359"/>
        <end position="396"/>
    </location>
</feature>
<dbReference type="OrthoDB" id="5314201at2759"/>
<gene>
    <name evidence="2" type="ORF">UV8b_03489</name>
</gene>
<evidence type="ECO:0000256" key="1">
    <source>
        <dbReference type="SAM" id="MobiDB-lite"/>
    </source>
</evidence>
<accession>A0A8E5MG77</accession>
<name>A0A8E5MG77_USTVR</name>
<dbReference type="RefSeq" id="XP_042996921.1">
    <property type="nucleotide sequence ID" value="XM_043140987.1"/>
</dbReference>
<dbReference type="AlphaFoldDB" id="A0A8E5MG77"/>
<dbReference type="EMBL" id="CP072755">
    <property type="protein sequence ID" value="QUC19248.1"/>
    <property type="molecule type" value="Genomic_DNA"/>
</dbReference>
<sequence>MDAELREKAESLALRASRACGIPLRRDDVQAALGDPDRGPPFAEWIRLHLRSDTLLTPDELETYVELDKRGRVDELAGSHDLAQVRAVTEDELRVATEELGRSTEHIARQTETLRQQHDAVSRMAKKQAETAAQREELERVQRRQNEQERHQLTMEVENLSREIHLSLAEMQDQGPALAHGVAAVLQSDDKLLSSLQKLGCELDQPDPDEALATEKLRAASMRLINTTVEAVRARLDMVYLEALVAAEHSNTVAPATSQQVAHLQEEVESLYSEIFPVAQMAAEKQHVEPALEHIAARSGQSLSKTASSLKYVDDCLTYLLDRMARLRAHVESHKSYQAASASIASVARAEMAVEVPFPGGQTAMPPSSTSQSPVKKRSNAADARAPRQSLGAEARPPLETLLERLAISLPEEAGERDRIAALERTLADRTRKYDQVARAAQESFETTTRAYLDDARKANQFLRDSLLAESPFGDVKMVDPDVEASIRVLEQEVDKAKEKLRYLQGQAVLAGSQKKAEFINRWGS</sequence>
<feature type="region of interest" description="Disordered" evidence="1">
    <location>
        <begin position="124"/>
        <end position="150"/>
    </location>
</feature>
<dbReference type="KEGG" id="uvi:66064267"/>
<evidence type="ECO:0000313" key="3">
    <source>
        <dbReference type="Proteomes" id="UP000027002"/>
    </source>
</evidence>
<organism evidence="2 3">
    <name type="scientific">Ustilaginoidea virens</name>
    <name type="common">Rice false smut fungus</name>
    <name type="synonym">Villosiclava virens</name>
    <dbReference type="NCBI Taxonomy" id="1159556"/>
    <lineage>
        <taxon>Eukaryota</taxon>
        <taxon>Fungi</taxon>
        <taxon>Dikarya</taxon>
        <taxon>Ascomycota</taxon>
        <taxon>Pezizomycotina</taxon>
        <taxon>Sordariomycetes</taxon>
        <taxon>Hypocreomycetidae</taxon>
        <taxon>Hypocreales</taxon>
        <taxon>Clavicipitaceae</taxon>
        <taxon>Ustilaginoidea</taxon>
    </lineage>
</organism>
<dbReference type="Proteomes" id="UP000027002">
    <property type="component" value="Chromosome 3"/>
</dbReference>
<reference evidence="2" key="1">
    <citation type="submission" date="2020-03" db="EMBL/GenBank/DDBJ databases">
        <title>A mixture of massive structural variations and highly conserved coding sequences in Ustilaginoidea virens genome.</title>
        <authorList>
            <person name="Zhang K."/>
            <person name="Zhao Z."/>
            <person name="Zhang Z."/>
            <person name="Li Y."/>
            <person name="Hsiang T."/>
            <person name="Sun W."/>
        </authorList>
    </citation>
    <scope>NUCLEOTIDE SEQUENCE</scope>
    <source>
        <strain evidence="2">UV-8b</strain>
    </source>
</reference>
<dbReference type="GeneID" id="66064267"/>
<proteinExistence type="predicted"/>
<evidence type="ECO:0000313" key="2">
    <source>
        <dbReference type="EMBL" id="QUC19248.1"/>
    </source>
</evidence>